<proteinExistence type="predicted"/>
<dbReference type="Proteomes" id="UP001519292">
    <property type="component" value="Unassembled WGS sequence"/>
</dbReference>
<evidence type="ECO:0000313" key="3">
    <source>
        <dbReference type="Proteomes" id="UP001519292"/>
    </source>
</evidence>
<keyword evidence="3" id="KW-1185">Reference proteome</keyword>
<feature type="chain" id="PRO_5045205868" evidence="1">
    <location>
        <begin position="19"/>
        <end position="299"/>
    </location>
</feature>
<feature type="signal peptide" evidence="1">
    <location>
        <begin position="1"/>
        <end position="18"/>
    </location>
</feature>
<dbReference type="GO" id="GO:0016787">
    <property type="term" value="F:hydrolase activity"/>
    <property type="evidence" value="ECO:0007669"/>
    <property type="project" value="UniProtKB-KW"/>
</dbReference>
<reference evidence="2 3" key="1">
    <citation type="submission" date="2021-03" db="EMBL/GenBank/DDBJ databases">
        <title>Genomic Encyclopedia of Type Strains, Phase IV (KMG-IV): sequencing the most valuable type-strain genomes for metagenomic binning, comparative biology and taxonomic classification.</title>
        <authorList>
            <person name="Goeker M."/>
        </authorList>
    </citation>
    <scope>NUCLEOTIDE SEQUENCE [LARGE SCALE GENOMIC DNA]</scope>
    <source>
        <strain evidence="2 3">DSM 101872</strain>
    </source>
</reference>
<evidence type="ECO:0000256" key="1">
    <source>
        <dbReference type="SAM" id="SignalP"/>
    </source>
</evidence>
<keyword evidence="2" id="KW-0378">Hydrolase</keyword>
<protein>
    <submittedName>
        <fullName evidence="2">Cell wall-associated NlpC family hydrolase</fullName>
    </submittedName>
</protein>
<dbReference type="EMBL" id="JAGGLU010000014">
    <property type="protein sequence ID" value="MBP2058770.1"/>
    <property type="molecule type" value="Genomic_DNA"/>
</dbReference>
<organism evidence="2 3">
    <name type="scientific">Lactobacillus colini</name>
    <dbReference type="NCBI Taxonomy" id="1819254"/>
    <lineage>
        <taxon>Bacteria</taxon>
        <taxon>Bacillati</taxon>
        <taxon>Bacillota</taxon>
        <taxon>Bacilli</taxon>
        <taxon>Lactobacillales</taxon>
        <taxon>Lactobacillaceae</taxon>
        <taxon>Lactobacillus</taxon>
    </lineage>
</organism>
<accession>A0ABS4MGE7</accession>
<sequence length="299" mass="32716">MKLRTKLLASITLSIALAAGITETNTPNNQVNSIAQAAKKRTSQAPITVKFVDVDVDGNVYSAPNRNNTTMTAVAGTLRIYDTVTDSDGTTWYRIDNNTSEPEWIIGTGLNVITGTTDDANWDNWGDNDGIIDFGPTIKSDKKYKNKLVRSAAKLVGYFHYGSHAGFGNWKKPSKKGTTDCSGFVWLAMKRAGYPVGSYPFTTADMERDAKGAHRYLKKISPSKARPGDVIIANVGNGLYNNGHTAVIDGTYNEYDTQIIQMGGDDHTGPAHRSFIGRSFGDRLLSGRVTYARPVHRRK</sequence>
<evidence type="ECO:0000313" key="2">
    <source>
        <dbReference type="EMBL" id="MBP2058770.1"/>
    </source>
</evidence>
<dbReference type="SUPFAM" id="SSF54001">
    <property type="entry name" value="Cysteine proteinases"/>
    <property type="match status" value="1"/>
</dbReference>
<gene>
    <name evidence="2" type="ORF">J2Z60_001961</name>
</gene>
<name>A0ABS4MGE7_9LACO</name>
<dbReference type="InterPro" id="IPR038765">
    <property type="entry name" value="Papain-like_cys_pep_sf"/>
</dbReference>
<dbReference type="RefSeq" id="WP_245328794.1">
    <property type="nucleotide sequence ID" value="NZ_JAGGLU010000014.1"/>
</dbReference>
<keyword evidence="1" id="KW-0732">Signal</keyword>
<dbReference type="Gene3D" id="3.90.1720.10">
    <property type="entry name" value="endopeptidase domain like (from Nostoc punctiforme)"/>
    <property type="match status" value="1"/>
</dbReference>
<comment type="caution">
    <text evidence="2">The sequence shown here is derived from an EMBL/GenBank/DDBJ whole genome shotgun (WGS) entry which is preliminary data.</text>
</comment>